<dbReference type="Proteomes" id="UP000645257">
    <property type="component" value="Unassembled WGS sequence"/>
</dbReference>
<evidence type="ECO:0000313" key="2">
    <source>
        <dbReference type="Proteomes" id="UP000645257"/>
    </source>
</evidence>
<dbReference type="InterPro" id="IPR016181">
    <property type="entry name" value="Acyl_CoA_acyltransferase"/>
</dbReference>
<dbReference type="EMBL" id="BMYX01000003">
    <property type="protein sequence ID" value="GGY08152.1"/>
    <property type="molecule type" value="Genomic_DNA"/>
</dbReference>
<accession>A0A918NZY1</accession>
<proteinExistence type="predicted"/>
<name>A0A918NZY1_9NEIS</name>
<dbReference type="SUPFAM" id="SSF55729">
    <property type="entry name" value="Acyl-CoA N-acyltransferases (Nat)"/>
    <property type="match status" value="1"/>
</dbReference>
<dbReference type="Pfam" id="PF07395">
    <property type="entry name" value="Mig-14"/>
    <property type="match status" value="1"/>
</dbReference>
<sequence length="304" mass="34053">MLGNFRSLGWEPLSHDDYGRCWHRHGGSVISHPAVLAFIESRFDCNPARWGRRNRKGELIGAIATWGNFLAGDKSAMLRLGLDDRHDFGSPELILPLSPEFHGPILYRGKFVSPVNAPLILNATTKGNGRSLCFAKPLEGEGSLSGRTRQRRRSQTRHLCQHGGQIRNIDTFTPRELADLYAVLFEKRWQRPMPTLDGLHEYFDSLAPYMTGHVILIDGAPAAYQLLLATRSSRFLSVEYINGGVDPAHGELSPGTVLTWLNVESCWNAAKEAGLALRYSFGRNSFDYKAQWAHEAFVSRTVTF</sequence>
<protein>
    <recommendedName>
        <fullName evidence="3">Mig-14 protein</fullName>
    </recommendedName>
</protein>
<gene>
    <name evidence="1" type="ORF">GCM10011289_08500</name>
</gene>
<dbReference type="AlphaFoldDB" id="A0A918NZY1"/>
<reference evidence="1" key="1">
    <citation type="journal article" date="2014" name="Int. J. Syst. Evol. Microbiol.">
        <title>Complete genome sequence of Corynebacterium casei LMG S-19264T (=DSM 44701T), isolated from a smear-ripened cheese.</title>
        <authorList>
            <consortium name="US DOE Joint Genome Institute (JGI-PGF)"/>
            <person name="Walter F."/>
            <person name="Albersmeier A."/>
            <person name="Kalinowski J."/>
            <person name="Ruckert C."/>
        </authorList>
    </citation>
    <scope>NUCLEOTIDE SEQUENCE</scope>
    <source>
        <strain evidence="1">KCTC 32182</strain>
    </source>
</reference>
<keyword evidence="2" id="KW-1185">Reference proteome</keyword>
<evidence type="ECO:0000313" key="1">
    <source>
        <dbReference type="EMBL" id="GGY08152.1"/>
    </source>
</evidence>
<organism evidence="1 2">
    <name type="scientific">Paludibacterium paludis</name>
    <dbReference type="NCBI Taxonomy" id="1225769"/>
    <lineage>
        <taxon>Bacteria</taxon>
        <taxon>Pseudomonadati</taxon>
        <taxon>Pseudomonadota</taxon>
        <taxon>Betaproteobacteria</taxon>
        <taxon>Neisseriales</taxon>
        <taxon>Chromobacteriaceae</taxon>
        <taxon>Paludibacterium</taxon>
    </lineage>
</organism>
<reference evidence="1" key="2">
    <citation type="submission" date="2020-09" db="EMBL/GenBank/DDBJ databases">
        <authorList>
            <person name="Sun Q."/>
            <person name="Kim S."/>
        </authorList>
    </citation>
    <scope>NUCLEOTIDE SEQUENCE</scope>
    <source>
        <strain evidence="1">KCTC 32182</strain>
    </source>
</reference>
<dbReference type="RefSeq" id="WP_189531552.1">
    <property type="nucleotide sequence ID" value="NZ_BMYX01000003.1"/>
</dbReference>
<evidence type="ECO:0008006" key="3">
    <source>
        <dbReference type="Google" id="ProtNLM"/>
    </source>
</evidence>
<comment type="caution">
    <text evidence="1">The sequence shown here is derived from an EMBL/GenBank/DDBJ whole genome shotgun (WGS) entry which is preliminary data.</text>
</comment>
<dbReference type="InterPro" id="IPR009977">
    <property type="entry name" value="Mig-14"/>
</dbReference>